<feature type="domain" description="SAICAR synthetase/ADE2 N-terminal" evidence="10">
    <location>
        <begin position="24"/>
        <end position="291"/>
    </location>
</feature>
<evidence type="ECO:0000313" key="11">
    <source>
        <dbReference type="EMBL" id="KAF4309601.1"/>
    </source>
</evidence>
<comment type="similarity">
    <text evidence="2">Belongs to the SAICAR synthetase family.</text>
</comment>
<dbReference type="Pfam" id="PF01259">
    <property type="entry name" value="SAICAR_synt"/>
    <property type="match status" value="1"/>
</dbReference>
<protein>
    <recommendedName>
        <fullName evidence="4">Phosphoribosylaminoimidazole-succinocarboxamide synthase</fullName>
        <ecNumber evidence="3">6.3.2.6</ecNumber>
    </recommendedName>
    <alternativeName>
        <fullName evidence="9">SAICAR synthetase</fullName>
    </alternativeName>
</protein>
<dbReference type="EC" id="6.3.2.6" evidence="3"/>
<evidence type="ECO:0000256" key="6">
    <source>
        <dbReference type="ARBA" id="ARBA00022741"/>
    </source>
</evidence>
<evidence type="ECO:0000313" key="12">
    <source>
        <dbReference type="Proteomes" id="UP000572817"/>
    </source>
</evidence>
<keyword evidence="7" id="KW-0658">Purine biosynthesis</keyword>
<evidence type="ECO:0000256" key="2">
    <source>
        <dbReference type="ARBA" id="ARBA00010190"/>
    </source>
</evidence>
<dbReference type="GO" id="GO:0005737">
    <property type="term" value="C:cytoplasm"/>
    <property type="evidence" value="ECO:0007669"/>
    <property type="project" value="TreeGrafter"/>
</dbReference>
<dbReference type="NCBIfam" id="TIGR00081">
    <property type="entry name" value="purC"/>
    <property type="match status" value="1"/>
</dbReference>
<organism evidence="11 12">
    <name type="scientific">Botryosphaeria dothidea</name>
    <dbReference type="NCBI Taxonomy" id="55169"/>
    <lineage>
        <taxon>Eukaryota</taxon>
        <taxon>Fungi</taxon>
        <taxon>Dikarya</taxon>
        <taxon>Ascomycota</taxon>
        <taxon>Pezizomycotina</taxon>
        <taxon>Dothideomycetes</taxon>
        <taxon>Dothideomycetes incertae sedis</taxon>
        <taxon>Botryosphaeriales</taxon>
        <taxon>Botryosphaeriaceae</taxon>
        <taxon>Botryosphaeria</taxon>
    </lineage>
</organism>
<comment type="pathway">
    <text evidence="1">Purine metabolism; IMP biosynthesis via de novo pathway; 5-amino-1-(5-phospho-D-ribosyl)imidazole-4-carboxamide from 5-amino-1-(5-phospho-D-ribosyl)imidazole-4-carboxylate: step 1/2.</text>
</comment>
<dbReference type="OrthoDB" id="9991235at2759"/>
<dbReference type="Gene3D" id="3.30.200.20">
    <property type="entry name" value="Phosphorylase Kinase, domain 1"/>
    <property type="match status" value="1"/>
</dbReference>
<dbReference type="GO" id="GO:0004639">
    <property type="term" value="F:phosphoribosylaminoimidazolesuccinocarboxamide synthase activity"/>
    <property type="evidence" value="ECO:0007669"/>
    <property type="project" value="UniProtKB-EC"/>
</dbReference>
<dbReference type="PANTHER" id="PTHR43700:SF1">
    <property type="entry name" value="PHOSPHORIBOSYLAMINOIMIDAZOLE-SUCCINOCARBOXAMIDE SYNTHASE"/>
    <property type="match status" value="1"/>
</dbReference>
<dbReference type="Proteomes" id="UP000572817">
    <property type="component" value="Unassembled WGS sequence"/>
</dbReference>
<dbReference type="SUPFAM" id="SSF56104">
    <property type="entry name" value="SAICAR synthase-like"/>
    <property type="match status" value="1"/>
</dbReference>
<dbReference type="PANTHER" id="PTHR43700">
    <property type="entry name" value="PHOSPHORIBOSYLAMINOIMIDAZOLE-SUCCINOCARBOXAMIDE SYNTHASE"/>
    <property type="match status" value="1"/>
</dbReference>
<proteinExistence type="inferred from homology"/>
<evidence type="ECO:0000256" key="9">
    <source>
        <dbReference type="ARBA" id="ARBA00030409"/>
    </source>
</evidence>
<evidence type="ECO:0000259" key="10">
    <source>
        <dbReference type="Pfam" id="PF01259"/>
    </source>
</evidence>
<dbReference type="InterPro" id="IPR018236">
    <property type="entry name" value="SAICAR_synthetase_CS"/>
</dbReference>
<keyword evidence="12" id="KW-1185">Reference proteome</keyword>
<evidence type="ECO:0000256" key="5">
    <source>
        <dbReference type="ARBA" id="ARBA00022598"/>
    </source>
</evidence>
<evidence type="ECO:0000256" key="8">
    <source>
        <dbReference type="ARBA" id="ARBA00022840"/>
    </source>
</evidence>
<dbReference type="GO" id="GO:0006189">
    <property type="term" value="P:'de novo' IMP biosynthetic process"/>
    <property type="evidence" value="ECO:0007669"/>
    <property type="project" value="UniProtKB-UniPathway"/>
</dbReference>
<name>A0A8H4IYP7_9PEZI</name>
<evidence type="ECO:0000256" key="3">
    <source>
        <dbReference type="ARBA" id="ARBA00012217"/>
    </source>
</evidence>
<accession>A0A8H4IYP7</accession>
<evidence type="ECO:0000256" key="1">
    <source>
        <dbReference type="ARBA" id="ARBA00004672"/>
    </source>
</evidence>
<evidence type="ECO:0000256" key="7">
    <source>
        <dbReference type="ARBA" id="ARBA00022755"/>
    </source>
</evidence>
<sequence>MSSIDPAATAVVTTNLEDHGFKLLARGKVRDVYEIDNDTLLFVATDRISAYDVIMKNGIPQKGALLTKISAYWFRYLSTQIPSLHTHFVSTDLPPSVTAASPTLSPLQLTGLQGRSMHVRRLKILPIEAIVRGYITGSAWSEYARSRTIHGEAAPAGLQESQQLPAPIYTPSTKAEVGGKDENITRERAAEVVGDAKIAARIEELALALYKAAAAHARERGIIIADTKFEFGYDPADPEKTVVLVDEVLTPDSSRFWPAEGYAVGRGQDSFDKQFLRDWLTREGLKGKEGVAMPDEIAHRTREKYIEAYEKLTGEEWTS</sequence>
<dbReference type="HAMAP" id="MF_00137">
    <property type="entry name" value="SAICAR_synth"/>
    <property type="match status" value="1"/>
</dbReference>
<keyword evidence="5" id="KW-0436">Ligase</keyword>
<comment type="caution">
    <text evidence="11">The sequence shown here is derived from an EMBL/GenBank/DDBJ whole genome shotgun (WGS) entry which is preliminary data.</text>
</comment>
<dbReference type="AlphaFoldDB" id="A0A8H4IYP7"/>
<dbReference type="UniPathway" id="UPA00074">
    <property type="reaction ID" value="UER00131"/>
</dbReference>
<keyword evidence="6" id="KW-0547">Nucleotide-binding</keyword>
<dbReference type="Gene3D" id="3.30.470.20">
    <property type="entry name" value="ATP-grasp fold, B domain"/>
    <property type="match status" value="1"/>
</dbReference>
<dbReference type="GO" id="GO:0005524">
    <property type="term" value="F:ATP binding"/>
    <property type="evidence" value="ECO:0007669"/>
    <property type="project" value="UniProtKB-KW"/>
</dbReference>
<dbReference type="CDD" id="cd01414">
    <property type="entry name" value="SAICAR_synt_Sc"/>
    <property type="match status" value="1"/>
</dbReference>
<gene>
    <name evidence="11" type="ORF">GTA08_BOTSDO02234</name>
</gene>
<keyword evidence="8" id="KW-0067">ATP-binding</keyword>
<dbReference type="PROSITE" id="PS01057">
    <property type="entry name" value="SAICAR_SYNTHETASE_1"/>
    <property type="match status" value="1"/>
</dbReference>
<dbReference type="PROSITE" id="PS01058">
    <property type="entry name" value="SAICAR_SYNTHETASE_2"/>
    <property type="match status" value="1"/>
</dbReference>
<dbReference type="InterPro" id="IPR001636">
    <property type="entry name" value="SAICAR_synth"/>
</dbReference>
<dbReference type="EMBL" id="WWBZ02000016">
    <property type="protein sequence ID" value="KAF4309601.1"/>
    <property type="molecule type" value="Genomic_DNA"/>
</dbReference>
<dbReference type="FunFam" id="3.30.470.20:FF:000015">
    <property type="entry name" value="Phosphoribosylaminoimidazole-succinocarboxamide synthase"/>
    <property type="match status" value="1"/>
</dbReference>
<evidence type="ECO:0000256" key="4">
    <source>
        <dbReference type="ARBA" id="ARBA00016460"/>
    </source>
</evidence>
<dbReference type="InterPro" id="IPR028923">
    <property type="entry name" value="SAICAR_synt/ADE2_N"/>
</dbReference>
<dbReference type="NCBIfam" id="NF010568">
    <property type="entry name" value="PRK13961.1"/>
    <property type="match status" value="1"/>
</dbReference>
<reference evidence="11" key="1">
    <citation type="submission" date="2020-04" db="EMBL/GenBank/DDBJ databases">
        <title>Genome Assembly and Annotation of Botryosphaeria dothidea sdau 11-99, a Latent Pathogen of Apple Fruit Ring Rot in China.</title>
        <authorList>
            <person name="Yu C."/>
            <person name="Diao Y."/>
            <person name="Lu Q."/>
            <person name="Zhao J."/>
            <person name="Cui S."/>
            <person name="Peng C."/>
            <person name="He B."/>
            <person name="Liu H."/>
        </authorList>
    </citation>
    <scope>NUCLEOTIDE SEQUENCE [LARGE SCALE GENOMIC DNA]</scope>
    <source>
        <strain evidence="11">Sdau11-99</strain>
    </source>
</reference>